<dbReference type="Pfam" id="PF01161">
    <property type="entry name" value="PBP"/>
    <property type="match status" value="1"/>
</dbReference>
<dbReference type="NCBIfam" id="TIGR00481">
    <property type="entry name" value="YbhB/YbcL family Raf kinase inhibitor-like protein"/>
    <property type="match status" value="1"/>
</dbReference>
<organism evidence="1 2">
    <name type="scientific">Methanohalarchaeum thermophilum</name>
    <dbReference type="NCBI Taxonomy" id="1903181"/>
    <lineage>
        <taxon>Archaea</taxon>
        <taxon>Methanobacteriati</taxon>
        <taxon>Methanobacteriota</taxon>
        <taxon>Methanonatronarchaeia</taxon>
        <taxon>Methanonatronarchaeales</taxon>
        <taxon>Methanonatronarchaeaceae</taxon>
        <taxon>Candidatus Methanohalarchaeum</taxon>
    </lineage>
</organism>
<evidence type="ECO:0000313" key="2">
    <source>
        <dbReference type="Proteomes" id="UP000185744"/>
    </source>
</evidence>
<reference evidence="1" key="1">
    <citation type="submission" date="2016-12" db="EMBL/GenBank/DDBJ databases">
        <title>Discovery of methanogenic haloarchaea.</title>
        <authorList>
            <person name="Sorokin D.Y."/>
            <person name="Makarova K.S."/>
            <person name="Abbas B."/>
            <person name="Ferrer M."/>
            <person name="Golyshin P.N."/>
        </authorList>
    </citation>
    <scope>NUCLEOTIDE SEQUENCE [LARGE SCALE GENOMIC DNA]</scope>
    <source>
        <strain evidence="1">HMET1</strain>
    </source>
</reference>
<dbReference type="Gene3D" id="3.90.280.10">
    <property type="entry name" value="PEBP-like"/>
    <property type="match status" value="1"/>
</dbReference>
<dbReference type="InParanoid" id="A0A1Q6DW24"/>
<accession>A0A1Q6DW24</accession>
<comment type="caution">
    <text evidence="1">The sequence shown here is derived from an EMBL/GenBank/DDBJ whole genome shotgun (WGS) entry which is preliminary data.</text>
</comment>
<dbReference type="PANTHER" id="PTHR30289:SF1">
    <property type="entry name" value="PEBP (PHOSPHATIDYLETHANOLAMINE-BINDING PROTEIN) FAMILY PROTEIN"/>
    <property type="match status" value="1"/>
</dbReference>
<dbReference type="InterPro" id="IPR005247">
    <property type="entry name" value="YbhB_YbcL/LppC-like"/>
</dbReference>
<dbReference type="SUPFAM" id="SSF49777">
    <property type="entry name" value="PEBP-like"/>
    <property type="match status" value="1"/>
</dbReference>
<name>A0A1Q6DW24_METT1</name>
<dbReference type="AlphaFoldDB" id="A0A1Q6DW24"/>
<keyword evidence="2" id="KW-1185">Reference proteome</keyword>
<gene>
    <name evidence="1" type="ORF">BTN85_1043</name>
</gene>
<evidence type="ECO:0000313" key="1">
    <source>
        <dbReference type="EMBL" id="OKY78547.1"/>
    </source>
</evidence>
<proteinExistence type="predicted"/>
<dbReference type="InterPro" id="IPR008914">
    <property type="entry name" value="PEBP"/>
</dbReference>
<dbReference type="PANTHER" id="PTHR30289">
    <property type="entry name" value="UNCHARACTERIZED PROTEIN YBCL-RELATED"/>
    <property type="match status" value="1"/>
</dbReference>
<dbReference type="Proteomes" id="UP000185744">
    <property type="component" value="Unassembled WGS sequence"/>
</dbReference>
<dbReference type="InterPro" id="IPR036610">
    <property type="entry name" value="PEBP-like_sf"/>
</dbReference>
<sequence length="176" mass="19683">MSNIGIKDFILNLNRNKNGIYFWVINLGELGLESSAFKDGEKMPRKYGYTEENISPPLSIKSVPEGTESLALIMDDPDAKPVAGKIWTHWLIWGIDPGIGEIPEDWSSTATEGKNDYGEKGYGGPNPPDKAHTYEFKLYALDSEINLKENSKKKDVEKALKGHIIDKTKLRGVFEP</sequence>
<protein>
    <submittedName>
        <fullName evidence="1">Phospholipid-binding protein</fullName>
    </submittedName>
</protein>
<dbReference type="EMBL" id="MSDW01000001">
    <property type="protein sequence ID" value="OKY78547.1"/>
    <property type="molecule type" value="Genomic_DNA"/>
</dbReference>
<dbReference type="STRING" id="1903181.BTN85_1043"/>
<dbReference type="CDD" id="cd00865">
    <property type="entry name" value="PEBP_bact_arch"/>
    <property type="match status" value="1"/>
</dbReference>